<evidence type="ECO:0000256" key="4">
    <source>
        <dbReference type="ARBA" id="ARBA00023027"/>
    </source>
</evidence>
<dbReference type="GO" id="GO:0010181">
    <property type="term" value="F:FMN binding"/>
    <property type="evidence" value="ECO:0007669"/>
    <property type="project" value="UniProtKB-UniRule"/>
</dbReference>
<dbReference type="Proteomes" id="UP000238169">
    <property type="component" value="Unassembled WGS sequence"/>
</dbReference>
<name>A0A2U3I5Q5_9BURK</name>
<keyword evidence="1 6" id="KW-0285">Flavoprotein</keyword>
<reference evidence="10" key="1">
    <citation type="submission" date="2018-01" db="EMBL/GenBank/DDBJ databases">
        <authorList>
            <person name="Peeters C."/>
        </authorList>
    </citation>
    <scope>NUCLEOTIDE SEQUENCE [LARGE SCALE GENOMIC DNA]</scope>
</reference>
<feature type="compositionally biased region" description="Basic and acidic residues" evidence="7">
    <location>
        <begin position="188"/>
        <end position="201"/>
    </location>
</feature>
<feature type="region of interest" description="Disordered" evidence="7">
    <location>
        <begin position="188"/>
        <end position="207"/>
    </location>
</feature>
<dbReference type="InterPro" id="IPR003680">
    <property type="entry name" value="Flavodoxin_fold"/>
</dbReference>
<dbReference type="RefSeq" id="WP_106855065.1">
    <property type="nucleotide sequence ID" value="NZ_OGTP01000007.1"/>
</dbReference>
<evidence type="ECO:0000256" key="3">
    <source>
        <dbReference type="ARBA" id="ARBA00023002"/>
    </source>
</evidence>
<dbReference type="InterPro" id="IPR050104">
    <property type="entry name" value="FMN-dep_NADH:Q_OxRdtase_AzoR1"/>
</dbReference>
<comment type="catalytic activity">
    <reaction evidence="6">
        <text>2 a quinone + NADH + H(+) = 2 a 1,4-benzosemiquinone + NAD(+)</text>
        <dbReference type="Rhea" id="RHEA:65952"/>
        <dbReference type="ChEBI" id="CHEBI:15378"/>
        <dbReference type="ChEBI" id="CHEBI:57540"/>
        <dbReference type="ChEBI" id="CHEBI:57945"/>
        <dbReference type="ChEBI" id="CHEBI:132124"/>
        <dbReference type="ChEBI" id="CHEBI:134225"/>
    </reaction>
</comment>
<dbReference type="InterPro" id="IPR029039">
    <property type="entry name" value="Flavoprotein-like_sf"/>
</dbReference>
<evidence type="ECO:0000256" key="1">
    <source>
        <dbReference type="ARBA" id="ARBA00022630"/>
    </source>
</evidence>
<proteinExistence type="inferred from homology"/>
<comment type="function">
    <text evidence="6">Also exhibits azoreductase activity. Catalyzes the reductive cleavage of the azo bond in aromatic azo compounds to the corresponding amines.</text>
</comment>
<evidence type="ECO:0000256" key="7">
    <source>
        <dbReference type="SAM" id="MobiDB-lite"/>
    </source>
</evidence>
<comment type="function">
    <text evidence="6">Quinone reductase that provides resistance to thiol-specific stress caused by electrophilic quinones.</text>
</comment>
<feature type="binding site" evidence="6">
    <location>
        <begin position="97"/>
        <end position="100"/>
    </location>
    <ligand>
        <name>FMN</name>
        <dbReference type="ChEBI" id="CHEBI:58210"/>
    </ligand>
</feature>
<keyword evidence="4 6" id="KW-0520">NAD</keyword>
<accession>A0A2U3I5Q5</accession>
<evidence type="ECO:0000313" key="10">
    <source>
        <dbReference type="Proteomes" id="UP000238169"/>
    </source>
</evidence>
<dbReference type="InterPro" id="IPR023048">
    <property type="entry name" value="NADH:quinone_OxRdtase_FMN_depd"/>
</dbReference>
<keyword evidence="2 6" id="KW-0288">FMN</keyword>
<dbReference type="OrthoDB" id="9787136at2"/>
<dbReference type="Pfam" id="PF02525">
    <property type="entry name" value="Flavodoxin_2"/>
    <property type="match status" value="1"/>
</dbReference>
<evidence type="ECO:0000256" key="5">
    <source>
        <dbReference type="ARBA" id="ARBA00048542"/>
    </source>
</evidence>
<feature type="binding site" evidence="6">
    <location>
        <begin position="15"/>
        <end position="17"/>
    </location>
    <ligand>
        <name>FMN</name>
        <dbReference type="ChEBI" id="CHEBI:58210"/>
    </ligand>
</feature>
<evidence type="ECO:0000256" key="2">
    <source>
        <dbReference type="ARBA" id="ARBA00022643"/>
    </source>
</evidence>
<dbReference type="GO" id="GO:0016655">
    <property type="term" value="F:oxidoreductase activity, acting on NAD(P)H, quinone or similar compound as acceptor"/>
    <property type="evidence" value="ECO:0007669"/>
    <property type="project" value="InterPro"/>
</dbReference>
<keyword evidence="3 6" id="KW-0560">Oxidoreductase</keyword>
<dbReference type="GO" id="GO:0016652">
    <property type="term" value="F:oxidoreductase activity, acting on NAD(P)H as acceptor"/>
    <property type="evidence" value="ECO:0007669"/>
    <property type="project" value="UniProtKB-UniRule"/>
</dbReference>
<dbReference type="AlphaFoldDB" id="A0A2U3I5Q5"/>
<comment type="similarity">
    <text evidence="6">Belongs to the azoreductase type 1 family.</text>
</comment>
<keyword evidence="10" id="KW-1185">Reference proteome</keyword>
<dbReference type="PANTHER" id="PTHR43741">
    <property type="entry name" value="FMN-DEPENDENT NADH-AZOREDUCTASE 1"/>
    <property type="match status" value="1"/>
</dbReference>
<dbReference type="EC" id="1.7.1.17" evidence="6"/>
<comment type="subunit">
    <text evidence="6">Homodimer.</text>
</comment>
<dbReference type="HAMAP" id="MF_01216">
    <property type="entry name" value="Azoreductase_type1"/>
    <property type="match status" value="1"/>
</dbReference>
<sequence length="207" mass="23266">MHLLHVIASPRTTRSASRQVANAFVDEWNTRHSDATVDELNVWDIDLPAFDGPILEAKYAGIEGRPLDETQASAWRTVRTLAERFRNADLILFSSPMWNFGIPYRLKQLIDVISQKDVLFTFDERGLNGLLGGRTVVIVAARGVQLGPDFPPDQFDFQTTYLTMWSRMVGITDVHVVSVEKTLFGPEQDHASRAQASEKARGLGRRV</sequence>
<gene>
    <name evidence="6" type="primary">azoR</name>
    <name evidence="9" type="ORF">NOV72_02654</name>
</gene>
<comment type="caution">
    <text evidence="6">Lacks conserved residue(s) required for the propagation of feature annotation.</text>
</comment>
<dbReference type="Gene3D" id="3.40.50.360">
    <property type="match status" value="1"/>
</dbReference>
<evidence type="ECO:0000259" key="8">
    <source>
        <dbReference type="Pfam" id="PF02525"/>
    </source>
</evidence>
<dbReference type="EMBL" id="OGTP01000007">
    <property type="protein sequence ID" value="SPB15428.1"/>
    <property type="molecule type" value="Genomic_DNA"/>
</dbReference>
<feature type="domain" description="Flavodoxin-like fold" evidence="8">
    <location>
        <begin position="1"/>
        <end position="201"/>
    </location>
</feature>
<evidence type="ECO:0000313" key="9">
    <source>
        <dbReference type="EMBL" id="SPB15428.1"/>
    </source>
</evidence>
<comment type="cofactor">
    <cofactor evidence="6">
        <name>FMN</name>
        <dbReference type="ChEBI" id="CHEBI:58210"/>
    </cofactor>
    <text evidence="6">Binds 1 FMN per subunit.</text>
</comment>
<feature type="binding site" evidence="6">
    <location>
        <position position="9"/>
    </location>
    <ligand>
        <name>FMN</name>
        <dbReference type="ChEBI" id="CHEBI:58210"/>
    </ligand>
</feature>
<organism evidence="9 10">
    <name type="scientific">Caballeronia novacaledonica</name>
    <dbReference type="NCBI Taxonomy" id="1544861"/>
    <lineage>
        <taxon>Bacteria</taxon>
        <taxon>Pseudomonadati</taxon>
        <taxon>Pseudomonadota</taxon>
        <taxon>Betaproteobacteria</taxon>
        <taxon>Burkholderiales</taxon>
        <taxon>Burkholderiaceae</taxon>
        <taxon>Caballeronia</taxon>
    </lineage>
</organism>
<dbReference type="PANTHER" id="PTHR43741:SF4">
    <property type="entry name" value="FMN-DEPENDENT NADH:QUINONE OXIDOREDUCTASE"/>
    <property type="match status" value="1"/>
</dbReference>
<dbReference type="SUPFAM" id="SSF52218">
    <property type="entry name" value="Flavoproteins"/>
    <property type="match status" value="1"/>
</dbReference>
<comment type="catalytic activity">
    <reaction evidence="5">
        <text>N,N-dimethyl-1,4-phenylenediamine + anthranilate + 2 NAD(+) = 2-(4-dimethylaminophenyl)diazenylbenzoate + 2 NADH + 2 H(+)</text>
        <dbReference type="Rhea" id="RHEA:55872"/>
        <dbReference type="ChEBI" id="CHEBI:15378"/>
        <dbReference type="ChEBI" id="CHEBI:15783"/>
        <dbReference type="ChEBI" id="CHEBI:16567"/>
        <dbReference type="ChEBI" id="CHEBI:57540"/>
        <dbReference type="ChEBI" id="CHEBI:57945"/>
        <dbReference type="ChEBI" id="CHEBI:71579"/>
        <dbReference type="EC" id="1.7.1.17"/>
    </reaction>
    <physiologicalReaction direction="right-to-left" evidence="5">
        <dbReference type="Rhea" id="RHEA:55874"/>
    </physiologicalReaction>
</comment>
<evidence type="ECO:0000256" key="6">
    <source>
        <dbReference type="HAMAP-Rule" id="MF_01216"/>
    </source>
</evidence>
<dbReference type="EC" id="1.6.5.-" evidence="6"/>
<dbReference type="GO" id="GO:0009055">
    <property type="term" value="F:electron transfer activity"/>
    <property type="evidence" value="ECO:0007669"/>
    <property type="project" value="UniProtKB-UniRule"/>
</dbReference>
<protein>
    <recommendedName>
        <fullName evidence="6">FMN dependent NADH:quinone oxidoreductase</fullName>
        <ecNumber evidence="6">1.6.5.-</ecNumber>
    </recommendedName>
    <alternativeName>
        <fullName evidence="6">Azo-dye reductase</fullName>
    </alternativeName>
    <alternativeName>
        <fullName evidence="6">FMN-dependent NADH-azo compound oxidoreductase</fullName>
    </alternativeName>
    <alternativeName>
        <fullName evidence="6">FMN-dependent NADH-azoreductase</fullName>
        <ecNumber evidence="6">1.7.1.17</ecNumber>
    </alternativeName>
</protein>